<organism evidence="9 10">
    <name type="scientific">Candidatus Sedimenticola endophacoides</name>
    <dbReference type="NCBI Taxonomy" id="2548426"/>
    <lineage>
        <taxon>Bacteria</taxon>
        <taxon>Pseudomonadati</taxon>
        <taxon>Pseudomonadota</taxon>
        <taxon>Gammaproteobacteria</taxon>
        <taxon>Chromatiales</taxon>
        <taxon>Sedimenticolaceae</taxon>
        <taxon>Sedimenticola</taxon>
    </lineage>
</organism>
<dbReference type="GO" id="GO:0051539">
    <property type="term" value="F:4 iron, 4 sulfur cluster binding"/>
    <property type="evidence" value="ECO:0007669"/>
    <property type="project" value="UniProtKB-KW"/>
</dbReference>
<keyword evidence="3" id="KW-0479">Metal-binding</keyword>
<dbReference type="PROSITE" id="PS00198">
    <property type="entry name" value="4FE4S_FER_1"/>
    <property type="match status" value="2"/>
</dbReference>
<evidence type="ECO:0000259" key="8">
    <source>
        <dbReference type="PROSITE" id="PS51379"/>
    </source>
</evidence>
<evidence type="ECO:0000256" key="4">
    <source>
        <dbReference type="ARBA" id="ARBA00022982"/>
    </source>
</evidence>
<sequence length="351" mass="39213">MNPLKNLSVIRKLVQLTTFVFFIYGGFLGSYYLADKVSGALPALHCAYNMDGADLCTLVPFQHQMDHRLGPIIAQGGNLLMGLMPTLITLGTFLLFFVFLNKAFCGWICPVGTFQELLHILGQKLGLRRTGSLDEETVRRTRPVKWAILGLLVFGFPLLTGLGWLNHDMGDPFCRICPSRILSTLAAGDTSQLYVDTATTTTLFWSLVADFLFGLMIAMALTIRLPFCRICPMLALHAVFRKLGLLRLVKNPSPRCGKCGLCAKACPMDIREIHTEMDKHNVTFEDCTLCGRCVEFCPDKDVLQLKYTVFPLFSADPQYFKVRKKAQTEWEKKTLFGNHAQGVKKSGAKPT</sequence>
<dbReference type="GO" id="GO:0005886">
    <property type="term" value="C:plasma membrane"/>
    <property type="evidence" value="ECO:0007669"/>
    <property type="project" value="TreeGrafter"/>
</dbReference>
<dbReference type="GO" id="GO:0046872">
    <property type="term" value="F:metal ion binding"/>
    <property type="evidence" value="ECO:0007669"/>
    <property type="project" value="UniProtKB-KW"/>
</dbReference>
<dbReference type="EMBL" id="PQCO01000281">
    <property type="protein sequence ID" value="PUD98889.1"/>
    <property type="molecule type" value="Genomic_DNA"/>
</dbReference>
<dbReference type="InterPro" id="IPR051684">
    <property type="entry name" value="Electron_Trans/Redox"/>
</dbReference>
<evidence type="ECO:0000256" key="2">
    <source>
        <dbReference type="ARBA" id="ARBA00022485"/>
    </source>
</evidence>
<reference evidence="9 10" key="1">
    <citation type="submission" date="2018-01" db="EMBL/GenBank/DDBJ databases">
        <title>Novel co-symbiosis in the lucinid bivalve Phacoides pectinatus.</title>
        <authorList>
            <person name="Lim S.J."/>
            <person name="Davis B.G."/>
            <person name="Gill D.E."/>
            <person name="Engel A.S."/>
            <person name="Anderson L.C."/>
            <person name="Campbell B.J."/>
        </authorList>
    </citation>
    <scope>NUCLEOTIDE SEQUENCE [LARGE SCALE GENOMIC DNA]</scope>
    <source>
        <strain evidence="9">N3_P5</strain>
    </source>
</reference>
<comment type="caution">
    <text evidence="9">The sequence shown here is derived from an EMBL/GenBank/DDBJ whole genome shotgun (WGS) entry which is preliminary data.</text>
</comment>
<feature type="transmembrane region" description="Helical" evidence="7">
    <location>
        <begin position="203"/>
        <end position="223"/>
    </location>
</feature>
<evidence type="ECO:0000256" key="6">
    <source>
        <dbReference type="ARBA" id="ARBA00023014"/>
    </source>
</evidence>
<dbReference type="Pfam" id="PF12801">
    <property type="entry name" value="Fer4_5"/>
    <property type="match status" value="2"/>
</dbReference>
<evidence type="ECO:0000256" key="5">
    <source>
        <dbReference type="ARBA" id="ARBA00023004"/>
    </source>
</evidence>
<dbReference type="PROSITE" id="PS51379">
    <property type="entry name" value="4FE4S_FER_2"/>
    <property type="match status" value="2"/>
</dbReference>
<evidence type="ECO:0000256" key="3">
    <source>
        <dbReference type="ARBA" id="ARBA00022723"/>
    </source>
</evidence>
<dbReference type="InterPro" id="IPR017900">
    <property type="entry name" value="4Fe4S_Fe_S_CS"/>
</dbReference>
<feature type="transmembrane region" description="Helical" evidence="7">
    <location>
        <begin position="79"/>
        <end position="100"/>
    </location>
</feature>
<evidence type="ECO:0000313" key="9">
    <source>
        <dbReference type="EMBL" id="PUD98889.1"/>
    </source>
</evidence>
<dbReference type="PANTHER" id="PTHR30176:SF3">
    <property type="entry name" value="FERREDOXIN-TYPE PROTEIN NAPH"/>
    <property type="match status" value="1"/>
</dbReference>
<dbReference type="InterPro" id="IPR017896">
    <property type="entry name" value="4Fe4S_Fe-S-bd"/>
</dbReference>
<keyword evidence="5" id="KW-0408">Iron</keyword>
<feature type="transmembrane region" description="Helical" evidence="7">
    <location>
        <begin position="146"/>
        <end position="165"/>
    </location>
</feature>
<evidence type="ECO:0000313" key="10">
    <source>
        <dbReference type="Proteomes" id="UP000250928"/>
    </source>
</evidence>
<dbReference type="Pfam" id="PF13237">
    <property type="entry name" value="Fer4_10"/>
    <property type="match status" value="1"/>
</dbReference>
<keyword evidence="6" id="KW-0411">Iron-sulfur</keyword>
<accession>A0A657Q4X6</accession>
<keyword evidence="2" id="KW-0004">4Fe-4S</keyword>
<proteinExistence type="predicted"/>
<feature type="domain" description="4Fe-4S ferredoxin-type" evidence="8">
    <location>
        <begin position="278"/>
        <end position="308"/>
    </location>
</feature>
<dbReference type="Gene3D" id="3.30.70.3270">
    <property type="match status" value="1"/>
</dbReference>
<evidence type="ECO:0000256" key="1">
    <source>
        <dbReference type="ARBA" id="ARBA00022448"/>
    </source>
</evidence>
<dbReference type="AlphaFoldDB" id="A0A657Q4X6"/>
<keyword evidence="1" id="KW-0813">Transport</keyword>
<feature type="domain" description="4Fe-4S ferredoxin-type" evidence="8">
    <location>
        <begin position="246"/>
        <end position="276"/>
    </location>
</feature>
<keyword evidence="7" id="KW-0472">Membrane</keyword>
<keyword evidence="4" id="KW-0249">Electron transport</keyword>
<keyword evidence="7" id="KW-1133">Transmembrane helix</keyword>
<dbReference type="Proteomes" id="UP000250928">
    <property type="component" value="Unassembled WGS sequence"/>
</dbReference>
<protein>
    <submittedName>
        <fullName evidence="9">4Fe-4S ferredoxin</fullName>
    </submittedName>
</protein>
<keyword evidence="7" id="KW-0812">Transmembrane</keyword>
<evidence type="ECO:0000256" key="7">
    <source>
        <dbReference type="SAM" id="Phobius"/>
    </source>
</evidence>
<feature type="transmembrane region" description="Helical" evidence="7">
    <location>
        <begin position="12"/>
        <end position="34"/>
    </location>
</feature>
<dbReference type="SUPFAM" id="SSF54862">
    <property type="entry name" value="4Fe-4S ferredoxins"/>
    <property type="match status" value="1"/>
</dbReference>
<name>A0A657Q4X6_9GAMM</name>
<dbReference type="PANTHER" id="PTHR30176">
    <property type="entry name" value="FERREDOXIN-TYPE PROTEIN NAPH"/>
    <property type="match status" value="1"/>
</dbReference>
<gene>
    <name evidence="9" type="ORF">C3L24_11875</name>
</gene>